<feature type="chain" id="PRO_5041231069" evidence="8">
    <location>
        <begin position="23"/>
        <end position="1138"/>
    </location>
</feature>
<organism evidence="10 11">
    <name type="scientific">Geodia barretti</name>
    <name type="common">Barrett's horny sponge</name>
    <dbReference type="NCBI Taxonomy" id="519541"/>
    <lineage>
        <taxon>Eukaryota</taxon>
        <taxon>Metazoa</taxon>
        <taxon>Porifera</taxon>
        <taxon>Demospongiae</taxon>
        <taxon>Heteroscleromorpha</taxon>
        <taxon>Tetractinellida</taxon>
        <taxon>Astrophorina</taxon>
        <taxon>Geodiidae</taxon>
        <taxon>Geodia</taxon>
    </lineage>
</organism>
<dbReference type="Gene3D" id="3.40.50.200">
    <property type="entry name" value="Peptidase S8/S53 domain"/>
    <property type="match status" value="1"/>
</dbReference>
<evidence type="ECO:0000256" key="2">
    <source>
        <dbReference type="ARBA" id="ARBA00022670"/>
    </source>
</evidence>
<evidence type="ECO:0000256" key="1">
    <source>
        <dbReference type="ARBA" id="ARBA00011073"/>
    </source>
</evidence>
<dbReference type="PROSITE" id="PS52031">
    <property type="entry name" value="GG_LECTIN"/>
    <property type="match status" value="3"/>
</dbReference>
<dbReference type="InterPro" id="IPR034193">
    <property type="entry name" value="PCSK9_ProteinaseK-like"/>
</dbReference>
<dbReference type="CDD" id="cd04077">
    <property type="entry name" value="Peptidases_S8_PCSK9_ProteinaseK_like"/>
    <property type="match status" value="1"/>
</dbReference>
<comment type="caution">
    <text evidence="6">Lacks conserved residue(s) required for the propagation of feature annotation.</text>
</comment>
<dbReference type="SUPFAM" id="SSF52743">
    <property type="entry name" value="Subtilisin-like"/>
    <property type="match status" value="1"/>
</dbReference>
<evidence type="ECO:0000256" key="4">
    <source>
        <dbReference type="ARBA" id="ARBA00022825"/>
    </source>
</evidence>
<evidence type="ECO:0000256" key="5">
    <source>
        <dbReference type="ARBA" id="ARBA00023157"/>
    </source>
</evidence>
<comment type="similarity">
    <text evidence="1 7">Belongs to the peptidase S8 family.</text>
</comment>
<evidence type="ECO:0000256" key="8">
    <source>
        <dbReference type="SAM" id="SignalP"/>
    </source>
</evidence>
<dbReference type="PROSITE" id="PS01180">
    <property type="entry name" value="CUB"/>
    <property type="match status" value="1"/>
</dbReference>
<dbReference type="GO" id="GO:0005615">
    <property type="term" value="C:extracellular space"/>
    <property type="evidence" value="ECO:0007669"/>
    <property type="project" value="TreeGrafter"/>
</dbReference>
<dbReference type="InterPro" id="IPR037045">
    <property type="entry name" value="S8pro/Inhibitor_I9_sf"/>
</dbReference>
<keyword evidence="2" id="KW-0645">Protease</keyword>
<keyword evidence="4" id="KW-0720">Serine protease</keyword>
<dbReference type="GO" id="GO:0006508">
    <property type="term" value="P:proteolysis"/>
    <property type="evidence" value="ECO:0007669"/>
    <property type="project" value="UniProtKB-KW"/>
</dbReference>
<dbReference type="PROSITE" id="PS00137">
    <property type="entry name" value="SUBTILASE_HIS"/>
    <property type="match status" value="1"/>
</dbReference>
<dbReference type="InterPro" id="IPR036852">
    <property type="entry name" value="Peptidase_S8/S53_dom_sf"/>
</dbReference>
<evidence type="ECO:0000256" key="7">
    <source>
        <dbReference type="PROSITE-ProRule" id="PRU01240"/>
    </source>
</evidence>
<dbReference type="EMBL" id="CASHTH010004493">
    <property type="protein sequence ID" value="CAI8058163.1"/>
    <property type="molecule type" value="Genomic_DNA"/>
</dbReference>
<dbReference type="PROSITE" id="PS00136">
    <property type="entry name" value="SUBTILASE_ASP"/>
    <property type="match status" value="1"/>
</dbReference>
<evidence type="ECO:0000313" key="11">
    <source>
        <dbReference type="Proteomes" id="UP001174909"/>
    </source>
</evidence>
<name>A0AA35XGP3_GEOBA</name>
<sequence length="1138" mass="123238">MRPLSLLAALFAVLLCARSVQGRRSAIRLPRDVSGTGRYIAVFKDDTSHERLLEIVELLKTSEGCVVHLHMEVALKAIVLNLSDDALQMVLKFPETAYVEEEGISYAANSGDGEGEDRGLWYQHRIDQLPGDGRGVDVYILDSGIRFQHREFGRRAKYGGYDAVDQYEYLQGTKGYVPLRGKDCHGHGTAVASLVGGITFGKATESNLFSVRVLRCDTTAPWSIVLDGLDYIAEIIPKRGQNAVVVLALSGSNLNSMNEAINNLNGLGVLVVAAAGNDGTDACQTSPASSPNVITVGSTDRQDNIASFSNYGPCVDLFAPGEDILAANNECDSCTGTMSGTTLSAALTAGLVAAYTSQIHFTPALMKERIVYQCLLNAINFTSLPPNAQEQTPNRLLKRGCGGEIIVYLDEQGVLNSPEFPQDYLSNLRCKWKLVAERDCDYIEIDFTHITLEEYYDTLTVCLKDSCREDEKIVLTGDYGLPDCLLQSEGQNMTIEMFTDGSKQAPGFRATHIAIDGTRKSLNKCTPVSDSSILLEAFSAANSVGGRFWMQKSWNEFFAGRKYGINVAVIDEVNGSVIATENFNQAKGQSNTLGIFIEKLPAGRIVCVAISDDGIYQLNDYAKRQLRWLGSSRINYLTRSDSWALIGVKGSHVPHQQAIEMSGTSSAQVSARVHLKSSYQQFFEITAESAGLRSDNYATITLNGTVVDIPYVGHDRGMHVMVVNEVTGKIVHRQVFDTSAESGAFSSSHQFVELIQALPEGRLVAIAIKEEAMAHMSDAAKQACESIGSALIQQVQPGNSWAIVGRKGARNGSVPEAMKYSENSRAKYVPVKTDEEGILCPILLQSSENNGVGSSIIVNETRISHVSSTTSGNLAVLVKLDECAVEKNISFISSNDFFNFIKPIPPGRTVVVNWAYGHGLNEHGTAALEAIGSARIRGLAFGKAWGIIGKKGVSTGTIVEDSSYTNRGKALGTAVKIGKLPGSVTVQSAGSSTGDYGNIIVNGTIFTMSPLYECGLNVVVFEGDTMKIRSVHTFNMTASNTSQDIEEFVKLTTRLPNDTVVALASNNAGDLNKTEEVRVAIEDLGSKYIHQTTEGGCWALLGRKVHQGAKSQKQSAIMVQWRLFPMLCLHLQRTAVSS</sequence>
<dbReference type="Pfam" id="PF00431">
    <property type="entry name" value="CUB"/>
    <property type="match status" value="1"/>
</dbReference>
<dbReference type="PANTHER" id="PTHR43806:SF60">
    <property type="entry name" value="PROPROTEIN CONVERTASE SUBTILISIN_KEXIN TYPE 9"/>
    <property type="match status" value="1"/>
</dbReference>
<dbReference type="InterPro" id="IPR015500">
    <property type="entry name" value="Peptidase_S8_subtilisin-rel"/>
</dbReference>
<accession>A0AA35XGP3</accession>
<dbReference type="InterPro" id="IPR050131">
    <property type="entry name" value="Peptidase_S8_subtilisin-like"/>
</dbReference>
<dbReference type="InterPro" id="IPR000209">
    <property type="entry name" value="Peptidase_S8/S53_dom"/>
</dbReference>
<dbReference type="SMART" id="SM00042">
    <property type="entry name" value="CUB"/>
    <property type="match status" value="1"/>
</dbReference>
<dbReference type="AlphaFoldDB" id="A0AA35XGP3"/>
<dbReference type="SUPFAM" id="SSF54897">
    <property type="entry name" value="Protease propeptides/inhibitors"/>
    <property type="match status" value="1"/>
</dbReference>
<evidence type="ECO:0000256" key="6">
    <source>
        <dbReference type="PROSITE-ProRule" id="PRU00059"/>
    </source>
</evidence>
<dbReference type="PROSITE" id="PS51892">
    <property type="entry name" value="SUBTILASE"/>
    <property type="match status" value="1"/>
</dbReference>
<dbReference type="Gene3D" id="3.30.70.80">
    <property type="entry name" value="Peptidase S8 propeptide/proteinase inhibitor I9"/>
    <property type="match status" value="1"/>
</dbReference>
<dbReference type="Proteomes" id="UP001174909">
    <property type="component" value="Unassembled WGS sequence"/>
</dbReference>
<keyword evidence="5" id="KW-1015">Disulfide bond</keyword>
<dbReference type="Gene3D" id="2.60.120.290">
    <property type="entry name" value="Spermadhesin, CUB domain"/>
    <property type="match status" value="1"/>
</dbReference>
<dbReference type="InterPro" id="IPR000859">
    <property type="entry name" value="CUB_dom"/>
</dbReference>
<evidence type="ECO:0000256" key="3">
    <source>
        <dbReference type="ARBA" id="ARBA00022801"/>
    </source>
</evidence>
<evidence type="ECO:0000259" key="9">
    <source>
        <dbReference type="PROSITE" id="PS01180"/>
    </source>
</evidence>
<reference evidence="10" key="1">
    <citation type="submission" date="2023-03" db="EMBL/GenBank/DDBJ databases">
        <authorList>
            <person name="Steffen K."/>
            <person name="Cardenas P."/>
        </authorList>
    </citation>
    <scope>NUCLEOTIDE SEQUENCE</scope>
</reference>
<feature type="signal peptide" evidence="8">
    <location>
        <begin position="1"/>
        <end position="22"/>
    </location>
</feature>
<keyword evidence="11" id="KW-1185">Reference proteome</keyword>
<dbReference type="SUPFAM" id="SSF49854">
    <property type="entry name" value="Spermadhesin, CUB domain"/>
    <property type="match status" value="1"/>
</dbReference>
<gene>
    <name evidence="10" type="ORF">GBAR_LOCUS31616</name>
</gene>
<keyword evidence="8" id="KW-0732">Signal</keyword>
<dbReference type="PANTHER" id="PTHR43806">
    <property type="entry name" value="PEPTIDASE S8"/>
    <property type="match status" value="1"/>
</dbReference>
<dbReference type="InterPro" id="IPR023827">
    <property type="entry name" value="Peptidase_S8_Asp-AS"/>
</dbReference>
<dbReference type="InterPro" id="IPR035914">
    <property type="entry name" value="Sperma_CUB_dom_sf"/>
</dbReference>
<protein>
    <submittedName>
        <fullName evidence="10">Proprotein convertase subtilisin/kexin type 9</fullName>
    </submittedName>
</protein>
<comment type="caution">
    <text evidence="10">The sequence shown here is derived from an EMBL/GenBank/DDBJ whole genome shotgun (WGS) entry which is preliminary data.</text>
</comment>
<dbReference type="FunFam" id="3.40.50.200:FF:000016">
    <property type="entry name" value="Proprotein convertase subtilisin/kexin type 9"/>
    <property type="match status" value="1"/>
</dbReference>
<dbReference type="CDD" id="cd00041">
    <property type="entry name" value="CUB"/>
    <property type="match status" value="1"/>
</dbReference>
<evidence type="ECO:0000313" key="10">
    <source>
        <dbReference type="EMBL" id="CAI8058163.1"/>
    </source>
</evidence>
<dbReference type="InterPro" id="IPR022398">
    <property type="entry name" value="Peptidase_S8_His-AS"/>
</dbReference>
<keyword evidence="3" id="KW-0378">Hydrolase</keyword>
<feature type="domain" description="CUB" evidence="9">
    <location>
        <begin position="401"/>
        <end position="515"/>
    </location>
</feature>
<dbReference type="Pfam" id="PF15711">
    <property type="entry name" value="ILEI"/>
    <property type="match status" value="4"/>
</dbReference>
<dbReference type="InterPro" id="IPR039477">
    <property type="entry name" value="ILEI/PANDER_dom"/>
</dbReference>
<dbReference type="Pfam" id="PF00082">
    <property type="entry name" value="Peptidase_S8"/>
    <property type="match status" value="1"/>
</dbReference>
<dbReference type="PRINTS" id="PR00723">
    <property type="entry name" value="SUBTILISIN"/>
</dbReference>
<dbReference type="GO" id="GO:0004252">
    <property type="term" value="F:serine-type endopeptidase activity"/>
    <property type="evidence" value="ECO:0007669"/>
    <property type="project" value="InterPro"/>
</dbReference>
<proteinExistence type="inferred from homology"/>